<keyword evidence="5" id="KW-0119">Carbohydrate metabolism</keyword>
<evidence type="ECO:0000313" key="13">
    <source>
        <dbReference type="Proteomes" id="UP000800235"/>
    </source>
</evidence>
<proteinExistence type="inferred from homology"/>
<keyword evidence="6" id="KW-0326">Glycosidase</keyword>
<sequence>MSAAFALLLALRYLQVHAQPQDAIPGAVYAPAAEAIAANLPTETLPVTRVYTSGIPPVQSTTTEAEPGTTGDVHTSLDSGGRLSAGPFDTSRVFYPSLSLSSLSSASVLASSRPVATASANIFASTGTNAPPQNIGFRSDHKALPLGVTPQNEPLHTNKFYANLYLGNQSNPVWTHPYSVVWAKGGGNTGSWGFSVSHVERDMISYGQNNPPSGAAQYFVYPVGIQDIVLSATELSNTSVLTTDSHQAFSVNANFAPQAGMDTILSFPLVQGMGFVTALYDHASVILQSGVYFQSIAFGGGVNNDLTWKYRIVLSDNSNWLLYVTPKGAVGAPLFTLENSTTIIGPSNFQGTVQVAKNPAGPAGEEDYDEAAGAYPIGASVVGSVKGALGSYKIKWKKAGQKTQSLLMFALPHHVESMVPDMDNLATNIQLTTTTKGMAKAYLTGSFKFIEPALPVDIGFDPWTPARGTIKYVSETAATFINVAASVELAQDIDEQSNLNSMYYSGKALSKFALIVYAANSFGDNSTLAASGLKRLQSAFAIFVNNQQIYPLAYDTVWKGVVSSATYSTNDPNQDFGNSFYNDHHFHYGYFVHAAAVIGYLDPDWLDDGTNKDWVNTLVRDYANGVEYDPYFPFSRSFDWYHGHSWAKGLFESSDGKDEESTSEDTFASYAMKMWGHVIGDANMEARGNLQLAILARSLRNYFLMTFDNTVQPPNFIGNKVTGILFENKADHTTYFGSQPEFIQGIHMIPISPITSYIRSGTFVSEEWGLYFANRNISAIQNGWSGILMANLATIDPRTSWQFFADPEFDVVHLDGGASLTWYLTWAACLGGI</sequence>
<dbReference type="GO" id="GO:0009986">
    <property type="term" value="C:cell surface"/>
    <property type="evidence" value="ECO:0007669"/>
    <property type="project" value="TreeGrafter"/>
</dbReference>
<evidence type="ECO:0000256" key="9">
    <source>
        <dbReference type="SAM" id="SignalP"/>
    </source>
</evidence>
<dbReference type="FunFam" id="2.70.98.30:FF:000006">
    <property type="entry name" value="Endo-1,3-beta-glucanase Engl1"/>
    <property type="match status" value="1"/>
</dbReference>
<comment type="catalytic activity">
    <reaction evidence="1">
        <text>Hydrolysis of (1-&gt;3)-beta-D-glucosidic linkages in (1-&gt;3)-beta-D-glucans.</text>
        <dbReference type="EC" id="3.2.1.39"/>
    </reaction>
</comment>
<dbReference type="Pfam" id="PF03639">
    <property type="entry name" value="Glyco_hydro_81"/>
    <property type="match status" value="1"/>
</dbReference>
<dbReference type="PROSITE" id="PS52008">
    <property type="entry name" value="GH81"/>
    <property type="match status" value="1"/>
</dbReference>
<dbReference type="InterPro" id="IPR005200">
    <property type="entry name" value="Endo-beta-glucanase"/>
</dbReference>
<feature type="domain" description="Glycosyl hydrolase family 81 C-terminal" evidence="11">
    <location>
        <begin position="473"/>
        <end position="824"/>
    </location>
</feature>
<feature type="domain" description="Glycosyl hydrolase family 81 N-terminal" evidence="10">
    <location>
        <begin position="143"/>
        <end position="465"/>
    </location>
</feature>
<keyword evidence="7" id="KW-0961">Cell wall biogenesis/degradation</keyword>
<dbReference type="GO" id="GO:0052861">
    <property type="term" value="F:endo-1,3(4)-beta-glucanase activity"/>
    <property type="evidence" value="ECO:0007669"/>
    <property type="project" value="InterPro"/>
</dbReference>
<dbReference type="PANTHER" id="PTHR31983:SF0">
    <property type="entry name" value="GLUCAN ENDO-1,3-BETA-D-GLUCOSIDASE 2"/>
    <property type="match status" value="1"/>
</dbReference>
<dbReference type="Gene3D" id="2.70.98.30">
    <property type="entry name" value="Golgi alpha-mannosidase II, domain 4"/>
    <property type="match status" value="1"/>
</dbReference>
<reference evidence="12" key="1">
    <citation type="journal article" date="2020" name="Stud. Mycol.">
        <title>101 Dothideomycetes genomes: a test case for predicting lifestyles and emergence of pathogens.</title>
        <authorList>
            <person name="Haridas S."/>
            <person name="Albert R."/>
            <person name="Binder M."/>
            <person name="Bloem J."/>
            <person name="Labutti K."/>
            <person name="Salamov A."/>
            <person name="Andreopoulos B."/>
            <person name="Baker S."/>
            <person name="Barry K."/>
            <person name="Bills G."/>
            <person name="Bluhm B."/>
            <person name="Cannon C."/>
            <person name="Castanera R."/>
            <person name="Culley D."/>
            <person name="Daum C."/>
            <person name="Ezra D."/>
            <person name="Gonzalez J."/>
            <person name="Henrissat B."/>
            <person name="Kuo A."/>
            <person name="Liang C."/>
            <person name="Lipzen A."/>
            <person name="Lutzoni F."/>
            <person name="Magnuson J."/>
            <person name="Mondo S."/>
            <person name="Nolan M."/>
            <person name="Ohm R."/>
            <person name="Pangilinan J."/>
            <person name="Park H.-J."/>
            <person name="Ramirez L."/>
            <person name="Alfaro M."/>
            <person name="Sun H."/>
            <person name="Tritt A."/>
            <person name="Yoshinaga Y."/>
            <person name="Zwiers L.-H."/>
            <person name="Turgeon B."/>
            <person name="Goodwin S."/>
            <person name="Spatafora J."/>
            <person name="Crous P."/>
            <person name="Grigoriev I."/>
        </authorList>
    </citation>
    <scope>NUCLEOTIDE SEQUENCE</scope>
    <source>
        <strain evidence="12">CBS 130266</strain>
    </source>
</reference>
<name>A0A9P4NUW3_9PEZI</name>
<evidence type="ECO:0000256" key="4">
    <source>
        <dbReference type="ARBA" id="ARBA00022801"/>
    </source>
</evidence>
<keyword evidence="8" id="KW-0624">Polysaccharide degradation</keyword>
<evidence type="ECO:0000256" key="2">
    <source>
        <dbReference type="ARBA" id="ARBA00010730"/>
    </source>
</evidence>
<dbReference type="InterPro" id="IPR040720">
    <property type="entry name" value="GH81_C"/>
</dbReference>
<dbReference type="EC" id="3.2.1.39" evidence="3"/>
<evidence type="ECO:0000256" key="7">
    <source>
        <dbReference type="ARBA" id="ARBA00023316"/>
    </source>
</evidence>
<feature type="signal peptide" evidence="9">
    <location>
        <begin position="1"/>
        <end position="18"/>
    </location>
</feature>
<dbReference type="EMBL" id="MU007024">
    <property type="protein sequence ID" value="KAF2432715.1"/>
    <property type="molecule type" value="Genomic_DNA"/>
</dbReference>
<accession>A0A9P4NUW3</accession>
<evidence type="ECO:0000256" key="1">
    <source>
        <dbReference type="ARBA" id="ARBA00000382"/>
    </source>
</evidence>
<dbReference type="Gene3D" id="1.10.287.1170">
    <property type="entry name" value="glycoside hydrolase family 81 endo-[beta] glucanase"/>
    <property type="match status" value="1"/>
</dbReference>
<dbReference type="GO" id="GO:0000272">
    <property type="term" value="P:polysaccharide catabolic process"/>
    <property type="evidence" value="ECO:0007669"/>
    <property type="project" value="UniProtKB-KW"/>
</dbReference>
<organism evidence="12 13">
    <name type="scientific">Tothia fuscella</name>
    <dbReference type="NCBI Taxonomy" id="1048955"/>
    <lineage>
        <taxon>Eukaryota</taxon>
        <taxon>Fungi</taxon>
        <taxon>Dikarya</taxon>
        <taxon>Ascomycota</taxon>
        <taxon>Pezizomycotina</taxon>
        <taxon>Dothideomycetes</taxon>
        <taxon>Pleosporomycetidae</taxon>
        <taxon>Venturiales</taxon>
        <taxon>Cylindrosympodiaceae</taxon>
        <taxon>Tothia</taxon>
    </lineage>
</organism>
<evidence type="ECO:0000259" key="10">
    <source>
        <dbReference type="Pfam" id="PF03639"/>
    </source>
</evidence>
<dbReference type="PANTHER" id="PTHR31983">
    <property type="entry name" value="ENDO-1,3(4)-BETA-GLUCANASE 1"/>
    <property type="match status" value="1"/>
</dbReference>
<evidence type="ECO:0000256" key="8">
    <source>
        <dbReference type="ARBA" id="ARBA00023326"/>
    </source>
</evidence>
<protein>
    <recommendedName>
        <fullName evidence="3">glucan endo-1,3-beta-D-glucosidase</fullName>
        <ecNumber evidence="3">3.2.1.39</ecNumber>
    </recommendedName>
</protein>
<evidence type="ECO:0000259" key="11">
    <source>
        <dbReference type="Pfam" id="PF17652"/>
    </source>
</evidence>
<keyword evidence="4" id="KW-0378">Hydrolase</keyword>
<evidence type="ECO:0000256" key="3">
    <source>
        <dbReference type="ARBA" id="ARBA00012780"/>
    </source>
</evidence>
<comment type="caution">
    <text evidence="12">The sequence shown here is derived from an EMBL/GenBank/DDBJ whole genome shotgun (WGS) entry which is preliminary data.</text>
</comment>
<feature type="chain" id="PRO_5040160453" description="glucan endo-1,3-beta-D-glucosidase" evidence="9">
    <location>
        <begin position="19"/>
        <end position="833"/>
    </location>
</feature>
<dbReference type="AlphaFoldDB" id="A0A9P4NUW3"/>
<gene>
    <name evidence="12" type="ORF">EJ08DRAFT_695113</name>
</gene>
<dbReference type="Pfam" id="PF17652">
    <property type="entry name" value="Glyco_hydro81C"/>
    <property type="match status" value="1"/>
</dbReference>
<dbReference type="Proteomes" id="UP000800235">
    <property type="component" value="Unassembled WGS sequence"/>
</dbReference>
<comment type="similarity">
    <text evidence="2">Belongs to the glycosyl hydrolase 81 family.</text>
</comment>
<evidence type="ECO:0000256" key="5">
    <source>
        <dbReference type="ARBA" id="ARBA00023277"/>
    </source>
</evidence>
<dbReference type="Gene3D" id="1.20.5.420">
    <property type="entry name" value="Immunoglobulin FC, subunit C"/>
    <property type="match status" value="1"/>
</dbReference>
<dbReference type="InterPro" id="IPR040451">
    <property type="entry name" value="GH81_N"/>
</dbReference>
<evidence type="ECO:0000313" key="12">
    <source>
        <dbReference type="EMBL" id="KAF2432715.1"/>
    </source>
</evidence>
<keyword evidence="13" id="KW-1185">Reference proteome</keyword>
<dbReference type="OrthoDB" id="4473401at2759"/>
<dbReference type="GO" id="GO:0042973">
    <property type="term" value="F:glucan endo-1,3-beta-D-glucosidase activity"/>
    <property type="evidence" value="ECO:0007669"/>
    <property type="project" value="UniProtKB-EC"/>
</dbReference>
<keyword evidence="9" id="KW-0732">Signal</keyword>
<dbReference type="GO" id="GO:0071555">
    <property type="term" value="P:cell wall organization"/>
    <property type="evidence" value="ECO:0007669"/>
    <property type="project" value="UniProtKB-KW"/>
</dbReference>
<evidence type="ECO:0000256" key="6">
    <source>
        <dbReference type="ARBA" id="ARBA00023295"/>
    </source>
</evidence>